<dbReference type="PRINTS" id="PR00110">
    <property type="entry name" value="ALPHAAMYLASE"/>
</dbReference>
<evidence type="ECO:0000256" key="16">
    <source>
        <dbReference type="RuleBase" id="RU361134"/>
    </source>
</evidence>
<evidence type="ECO:0000256" key="4">
    <source>
        <dbReference type="ARBA" id="ARBA00008061"/>
    </source>
</evidence>
<comment type="cofactor">
    <cofactor evidence="3">
        <name>chloride</name>
        <dbReference type="ChEBI" id="CHEBI:17996"/>
    </cofactor>
</comment>
<dbReference type="AlphaFoldDB" id="A0A9P0JGC3"/>
<dbReference type="Gene3D" id="2.60.40.1180">
    <property type="entry name" value="Golgi alpha-mannosidase II"/>
    <property type="match status" value="1"/>
</dbReference>
<dbReference type="GO" id="GO:0004556">
    <property type="term" value="F:alpha-amylase activity"/>
    <property type="evidence" value="ECO:0007669"/>
    <property type="project" value="UniProtKB-UniRule"/>
</dbReference>
<evidence type="ECO:0000256" key="10">
    <source>
        <dbReference type="ARBA" id="ARBA00022837"/>
    </source>
</evidence>
<feature type="chain" id="PRO_5040255779" description="Alpha-amylase" evidence="17">
    <location>
        <begin position="17"/>
        <end position="492"/>
    </location>
</feature>
<dbReference type="SMART" id="SM00632">
    <property type="entry name" value="Aamy_C"/>
    <property type="match status" value="1"/>
</dbReference>
<dbReference type="CDD" id="cd11317">
    <property type="entry name" value="AmyAc_bac_euk_AmyA"/>
    <property type="match status" value="1"/>
</dbReference>
<accession>A0A9P0JGC3</accession>
<keyword evidence="12" id="KW-0868">Chloride</keyword>
<evidence type="ECO:0000313" key="20">
    <source>
        <dbReference type="EMBL" id="CAH1733578.1"/>
    </source>
</evidence>
<keyword evidence="8 17" id="KW-0732">Signal</keyword>
<comment type="subunit">
    <text evidence="5">Monomer.</text>
</comment>
<sequence length="492" mass="53419">MKLILLLACAFVAVNGQWNTHWWSGRSGIVHLFEWKWADIATECETFLAPNGYAGVQVSPPNENLVISGRPWWERYQPASYILTTRSGNRAAFTDMVRRCNAVGIRIYVDAVINHMAAGNGVGTGGSSVSASSLSFPAVPFGSGDFNPSCAINNYNDPNQVRNCWLVGLPDLRLSTEYVRGKIVAYMNDLISLGVAGFRVDAVKHMWPADIQNIFGRLNNLNTAHGFAANSRPFITQEVIDLGGEGITKDEYLHLGSVTEFRYSAEIGRVFRGYDLLKYLRNFGEGWGFMASASALTFVDNHDNQRGHGAGGDNVLTYKVPKQYKMATAFHLAWPYGIPRIMSSFEFSDGDQGPPANADGSLRSPTINADGSCSGGWACEHRWRQIFNMIKFRNAAGTAAVANWWENSGGKQIAFSRGNRAFIVFNNENFDLNQSLQTGMAAGTYCNIAAGSKSGSSCTGSTITVNASGVASFSITAGATDGFIAIHVDAKL</sequence>
<evidence type="ECO:0000256" key="5">
    <source>
        <dbReference type="ARBA" id="ARBA00011245"/>
    </source>
</evidence>
<organism evidence="20 21">
    <name type="scientific">Chironomus riparius</name>
    <dbReference type="NCBI Taxonomy" id="315576"/>
    <lineage>
        <taxon>Eukaryota</taxon>
        <taxon>Metazoa</taxon>
        <taxon>Ecdysozoa</taxon>
        <taxon>Arthropoda</taxon>
        <taxon>Hexapoda</taxon>
        <taxon>Insecta</taxon>
        <taxon>Pterygota</taxon>
        <taxon>Neoptera</taxon>
        <taxon>Endopterygota</taxon>
        <taxon>Diptera</taxon>
        <taxon>Nematocera</taxon>
        <taxon>Chironomoidea</taxon>
        <taxon>Chironomidae</taxon>
        <taxon>Chironominae</taxon>
        <taxon>Chironomus</taxon>
    </lineage>
</organism>
<feature type="domain" description="Alpha-amylase C-terminal" evidence="18">
    <location>
        <begin position="402"/>
        <end position="491"/>
    </location>
</feature>
<reference evidence="20" key="1">
    <citation type="submission" date="2022-01" db="EMBL/GenBank/DDBJ databases">
        <authorList>
            <person name="King R."/>
        </authorList>
    </citation>
    <scope>NUCLEOTIDE SEQUENCE</scope>
</reference>
<evidence type="ECO:0000256" key="11">
    <source>
        <dbReference type="ARBA" id="ARBA00023157"/>
    </source>
</evidence>
<feature type="domain" description="Glycosyl hydrolase family 13 catalytic" evidence="19">
    <location>
        <begin position="27"/>
        <end position="393"/>
    </location>
</feature>
<dbReference type="Pfam" id="PF02806">
    <property type="entry name" value="Alpha-amylase_C"/>
    <property type="match status" value="1"/>
</dbReference>
<evidence type="ECO:0000256" key="15">
    <source>
        <dbReference type="RuleBase" id="RU003615"/>
    </source>
</evidence>
<dbReference type="Pfam" id="PF00128">
    <property type="entry name" value="Alpha-amylase"/>
    <property type="match status" value="1"/>
</dbReference>
<keyword evidence="9 16" id="KW-0378">Hydrolase</keyword>
<dbReference type="SUPFAM" id="SSF51011">
    <property type="entry name" value="Glycosyl hydrolase domain"/>
    <property type="match status" value="1"/>
</dbReference>
<evidence type="ECO:0000256" key="12">
    <source>
        <dbReference type="ARBA" id="ARBA00023214"/>
    </source>
</evidence>
<dbReference type="EC" id="3.2.1.1" evidence="6 16"/>
<comment type="catalytic activity">
    <reaction evidence="1 16">
        <text>Endohydrolysis of (1-&gt;4)-alpha-D-glucosidic linkages in polysaccharides containing three or more (1-&gt;4)-alpha-linked D-glucose units.</text>
        <dbReference type="EC" id="3.2.1.1"/>
    </reaction>
</comment>
<evidence type="ECO:0000256" key="3">
    <source>
        <dbReference type="ARBA" id="ARBA00001923"/>
    </source>
</evidence>
<keyword evidence="13 16" id="KW-0119">Carbohydrate metabolism</keyword>
<comment type="similarity">
    <text evidence="4 15">Belongs to the glycosyl hydrolase 13 family.</text>
</comment>
<evidence type="ECO:0000256" key="9">
    <source>
        <dbReference type="ARBA" id="ARBA00022801"/>
    </source>
</evidence>
<keyword evidence="7" id="KW-0479">Metal-binding</keyword>
<proteinExistence type="inferred from homology"/>
<dbReference type="InterPro" id="IPR031319">
    <property type="entry name" value="A-amylase_C"/>
</dbReference>
<dbReference type="InterPro" id="IPR006047">
    <property type="entry name" value="GH13_cat_dom"/>
</dbReference>
<dbReference type="PANTHER" id="PTHR43447">
    <property type="entry name" value="ALPHA-AMYLASE"/>
    <property type="match status" value="1"/>
</dbReference>
<dbReference type="InterPro" id="IPR006046">
    <property type="entry name" value="Alpha_amylase"/>
</dbReference>
<dbReference type="GO" id="GO:0046872">
    <property type="term" value="F:metal ion binding"/>
    <property type="evidence" value="ECO:0007669"/>
    <property type="project" value="UniProtKB-KW"/>
</dbReference>
<dbReference type="InterPro" id="IPR013780">
    <property type="entry name" value="Glyco_hydro_b"/>
</dbReference>
<evidence type="ECO:0000256" key="8">
    <source>
        <dbReference type="ARBA" id="ARBA00022729"/>
    </source>
</evidence>
<gene>
    <name evidence="20" type="ORF">CHIRRI_LOCUS12931</name>
</gene>
<keyword evidence="14 16" id="KW-0326">Glycosidase</keyword>
<dbReference type="GO" id="GO:0005975">
    <property type="term" value="P:carbohydrate metabolic process"/>
    <property type="evidence" value="ECO:0007669"/>
    <property type="project" value="InterPro"/>
</dbReference>
<evidence type="ECO:0000256" key="7">
    <source>
        <dbReference type="ARBA" id="ARBA00022723"/>
    </source>
</evidence>
<evidence type="ECO:0000256" key="1">
    <source>
        <dbReference type="ARBA" id="ARBA00000548"/>
    </source>
</evidence>
<keyword evidence="11" id="KW-1015">Disulfide bond</keyword>
<dbReference type="InterPro" id="IPR017853">
    <property type="entry name" value="GH"/>
</dbReference>
<evidence type="ECO:0000256" key="13">
    <source>
        <dbReference type="ARBA" id="ARBA00023277"/>
    </source>
</evidence>
<evidence type="ECO:0000256" key="6">
    <source>
        <dbReference type="ARBA" id="ARBA00012595"/>
    </source>
</evidence>
<name>A0A9P0JGC3_9DIPT</name>
<keyword evidence="21" id="KW-1185">Reference proteome</keyword>
<protein>
    <recommendedName>
        <fullName evidence="6 16">Alpha-amylase</fullName>
        <ecNumber evidence="6 16">3.2.1.1</ecNumber>
    </recommendedName>
</protein>
<evidence type="ECO:0000256" key="2">
    <source>
        <dbReference type="ARBA" id="ARBA00001913"/>
    </source>
</evidence>
<dbReference type="EMBL" id="OU895880">
    <property type="protein sequence ID" value="CAH1733578.1"/>
    <property type="molecule type" value="Genomic_DNA"/>
</dbReference>
<evidence type="ECO:0000256" key="17">
    <source>
        <dbReference type="SAM" id="SignalP"/>
    </source>
</evidence>
<evidence type="ECO:0000259" key="18">
    <source>
        <dbReference type="SMART" id="SM00632"/>
    </source>
</evidence>
<dbReference type="Gene3D" id="3.20.20.80">
    <property type="entry name" value="Glycosidases"/>
    <property type="match status" value="1"/>
</dbReference>
<dbReference type="SMART" id="SM00642">
    <property type="entry name" value="Aamy"/>
    <property type="match status" value="1"/>
</dbReference>
<dbReference type="InterPro" id="IPR006048">
    <property type="entry name" value="A-amylase/branching_C"/>
</dbReference>
<comment type="cofactor">
    <cofactor evidence="2">
        <name>Ca(2+)</name>
        <dbReference type="ChEBI" id="CHEBI:29108"/>
    </cofactor>
</comment>
<feature type="signal peptide" evidence="17">
    <location>
        <begin position="1"/>
        <end position="16"/>
    </location>
</feature>
<reference evidence="20" key="2">
    <citation type="submission" date="2022-10" db="EMBL/GenBank/DDBJ databases">
        <authorList>
            <consortium name="ENA_rothamsted_submissions"/>
            <consortium name="culmorum"/>
            <person name="King R."/>
        </authorList>
    </citation>
    <scope>NUCLEOTIDE SEQUENCE</scope>
</reference>
<dbReference type="Proteomes" id="UP001153620">
    <property type="component" value="Chromosome 4"/>
</dbReference>
<dbReference type="SUPFAM" id="SSF51445">
    <property type="entry name" value="(Trans)glycosidases"/>
    <property type="match status" value="1"/>
</dbReference>
<evidence type="ECO:0000313" key="21">
    <source>
        <dbReference type="Proteomes" id="UP001153620"/>
    </source>
</evidence>
<evidence type="ECO:0000256" key="14">
    <source>
        <dbReference type="ARBA" id="ARBA00023295"/>
    </source>
</evidence>
<keyword evidence="10" id="KW-0106">Calcium</keyword>
<evidence type="ECO:0000259" key="19">
    <source>
        <dbReference type="SMART" id="SM00642"/>
    </source>
</evidence>